<gene>
    <name evidence="2" type="ORF">NHX12_009584</name>
</gene>
<organism evidence="2 3">
    <name type="scientific">Muraenolepis orangiensis</name>
    <name type="common">Patagonian moray cod</name>
    <dbReference type="NCBI Taxonomy" id="630683"/>
    <lineage>
        <taxon>Eukaryota</taxon>
        <taxon>Metazoa</taxon>
        <taxon>Chordata</taxon>
        <taxon>Craniata</taxon>
        <taxon>Vertebrata</taxon>
        <taxon>Euteleostomi</taxon>
        <taxon>Actinopterygii</taxon>
        <taxon>Neopterygii</taxon>
        <taxon>Teleostei</taxon>
        <taxon>Neoteleostei</taxon>
        <taxon>Acanthomorphata</taxon>
        <taxon>Zeiogadaria</taxon>
        <taxon>Gadariae</taxon>
        <taxon>Gadiformes</taxon>
        <taxon>Muraenolepidoidei</taxon>
        <taxon>Muraenolepididae</taxon>
        <taxon>Muraenolepis</taxon>
    </lineage>
</organism>
<dbReference type="Proteomes" id="UP001148018">
    <property type="component" value="Unassembled WGS sequence"/>
</dbReference>
<name>A0A9Q0I821_9TELE</name>
<feature type="region of interest" description="Disordered" evidence="1">
    <location>
        <begin position="81"/>
        <end position="101"/>
    </location>
</feature>
<evidence type="ECO:0000313" key="2">
    <source>
        <dbReference type="EMBL" id="KAJ3588730.1"/>
    </source>
</evidence>
<comment type="caution">
    <text evidence="2">The sequence shown here is derived from an EMBL/GenBank/DDBJ whole genome shotgun (WGS) entry which is preliminary data.</text>
</comment>
<feature type="compositionally biased region" description="Basic and acidic residues" evidence="1">
    <location>
        <begin position="92"/>
        <end position="101"/>
    </location>
</feature>
<reference evidence="2" key="1">
    <citation type="submission" date="2022-07" db="EMBL/GenBank/DDBJ databases">
        <title>Chromosome-level genome of Muraenolepis orangiensis.</title>
        <authorList>
            <person name="Kim J."/>
        </authorList>
    </citation>
    <scope>NUCLEOTIDE SEQUENCE</scope>
    <source>
        <strain evidence="2">KU_S4_2022</strain>
        <tissue evidence="2">Muscle</tissue>
    </source>
</reference>
<protein>
    <submittedName>
        <fullName evidence="2">Uncharacterized protein</fullName>
    </submittedName>
</protein>
<accession>A0A9Q0I821</accession>
<keyword evidence="3" id="KW-1185">Reference proteome</keyword>
<proteinExistence type="predicted"/>
<evidence type="ECO:0000313" key="3">
    <source>
        <dbReference type="Proteomes" id="UP001148018"/>
    </source>
</evidence>
<dbReference type="EMBL" id="JANIIK010000115">
    <property type="protein sequence ID" value="KAJ3588730.1"/>
    <property type="molecule type" value="Genomic_DNA"/>
</dbReference>
<sequence>MLRPSSSGRRLPPGALLLSRRIREQKEEKREIMKTTILAGFPVPRGAAVRMAWGGWHVHKSRESGAHVAELILTESRTVLTPAPSEPSTEQAFRDTEQMSA</sequence>
<evidence type="ECO:0000256" key="1">
    <source>
        <dbReference type="SAM" id="MobiDB-lite"/>
    </source>
</evidence>
<dbReference type="AlphaFoldDB" id="A0A9Q0I821"/>